<reference evidence="1 2" key="1">
    <citation type="journal article" date="2024" name="G3 (Bethesda)">
        <title>Genome assembly of Hibiscus sabdariffa L. provides insights into metabolisms of medicinal natural products.</title>
        <authorList>
            <person name="Kim T."/>
        </authorList>
    </citation>
    <scope>NUCLEOTIDE SEQUENCE [LARGE SCALE GENOMIC DNA]</scope>
    <source>
        <strain evidence="1">TK-2024</strain>
        <tissue evidence="1">Old leaves</tissue>
    </source>
</reference>
<comment type="caution">
    <text evidence="1">The sequence shown here is derived from an EMBL/GenBank/DDBJ whole genome shotgun (WGS) entry which is preliminary data.</text>
</comment>
<evidence type="ECO:0000313" key="2">
    <source>
        <dbReference type="Proteomes" id="UP001396334"/>
    </source>
</evidence>
<evidence type="ECO:0000313" key="1">
    <source>
        <dbReference type="EMBL" id="KAK8489507.1"/>
    </source>
</evidence>
<gene>
    <name evidence="1" type="ORF">V6N11_047461</name>
</gene>
<dbReference type="EMBL" id="JBBPBN010000310">
    <property type="protein sequence ID" value="KAK8489507.1"/>
    <property type="molecule type" value="Genomic_DNA"/>
</dbReference>
<organism evidence="1 2">
    <name type="scientific">Hibiscus sabdariffa</name>
    <name type="common">roselle</name>
    <dbReference type="NCBI Taxonomy" id="183260"/>
    <lineage>
        <taxon>Eukaryota</taxon>
        <taxon>Viridiplantae</taxon>
        <taxon>Streptophyta</taxon>
        <taxon>Embryophyta</taxon>
        <taxon>Tracheophyta</taxon>
        <taxon>Spermatophyta</taxon>
        <taxon>Magnoliopsida</taxon>
        <taxon>eudicotyledons</taxon>
        <taxon>Gunneridae</taxon>
        <taxon>Pentapetalae</taxon>
        <taxon>rosids</taxon>
        <taxon>malvids</taxon>
        <taxon>Malvales</taxon>
        <taxon>Malvaceae</taxon>
        <taxon>Malvoideae</taxon>
        <taxon>Hibiscus</taxon>
    </lineage>
</organism>
<keyword evidence="2" id="KW-1185">Reference proteome</keyword>
<accession>A0ABR2A9Q7</accession>
<protein>
    <submittedName>
        <fullName evidence="1">Uncharacterized protein</fullName>
    </submittedName>
</protein>
<sequence length="122" mass="14043">MSQYLCWSKHSISRTHATYYTYSTFAPFNSRNGLNTFTCNKSRGCPGLTPPEPRNIEDMTTKLIFTTDDTSVKINGDDYAWDDGVPFSYSYSKKRELEKTIWKVNPESPTHLQIHLMCLVFG</sequence>
<proteinExistence type="predicted"/>
<dbReference type="Proteomes" id="UP001396334">
    <property type="component" value="Unassembled WGS sequence"/>
</dbReference>
<name>A0ABR2A9Q7_9ROSI</name>